<comment type="caution">
    <text evidence="1">The sequence shown here is derived from an EMBL/GenBank/DDBJ whole genome shotgun (WGS) entry which is preliminary data.</text>
</comment>
<protein>
    <recommendedName>
        <fullName evidence="3">C-type lectin domain-containing protein</fullName>
    </recommendedName>
</protein>
<dbReference type="Proteomes" id="UP001497623">
    <property type="component" value="Unassembled WGS sequence"/>
</dbReference>
<dbReference type="InterPro" id="IPR016187">
    <property type="entry name" value="CTDL_fold"/>
</dbReference>
<evidence type="ECO:0000313" key="2">
    <source>
        <dbReference type="Proteomes" id="UP001497623"/>
    </source>
</evidence>
<dbReference type="SUPFAM" id="SSF56436">
    <property type="entry name" value="C-type lectin-like"/>
    <property type="match status" value="1"/>
</dbReference>
<keyword evidence="2" id="KW-1185">Reference proteome</keyword>
<dbReference type="Gene3D" id="3.10.100.10">
    <property type="entry name" value="Mannose-Binding Protein A, subunit A"/>
    <property type="match status" value="1"/>
</dbReference>
<evidence type="ECO:0008006" key="3">
    <source>
        <dbReference type="Google" id="ProtNLM"/>
    </source>
</evidence>
<name>A0AAV2S6E9_MEGNR</name>
<proteinExistence type="predicted"/>
<dbReference type="CDD" id="cd00037">
    <property type="entry name" value="CLECT"/>
    <property type="match status" value="1"/>
</dbReference>
<evidence type="ECO:0000313" key="1">
    <source>
        <dbReference type="EMBL" id="CAL4160456.1"/>
    </source>
</evidence>
<gene>
    <name evidence="1" type="ORF">MNOR_LOCUS32441</name>
</gene>
<sequence>ACPGGFFMSKGSSQCFKYFAGGVTWDAARNSCNSEGLQMAMPANDVVAVALRKDLFYIYGHYSLAWLGARGGEDGMMVVVTQQVGRTNATFSPVYPFLEPPYAQLGRRKGP</sequence>
<dbReference type="EMBL" id="CAXKWB010044146">
    <property type="protein sequence ID" value="CAL4160456.1"/>
    <property type="molecule type" value="Genomic_DNA"/>
</dbReference>
<accession>A0AAV2S6E9</accession>
<organism evidence="1 2">
    <name type="scientific">Meganyctiphanes norvegica</name>
    <name type="common">Northern krill</name>
    <name type="synonym">Thysanopoda norvegica</name>
    <dbReference type="NCBI Taxonomy" id="48144"/>
    <lineage>
        <taxon>Eukaryota</taxon>
        <taxon>Metazoa</taxon>
        <taxon>Ecdysozoa</taxon>
        <taxon>Arthropoda</taxon>
        <taxon>Crustacea</taxon>
        <taxon>Multicrustacea</taxon>
        <taxon>Malacostraca</taxon>
        <taxon>Eumalacostraca</taxon>
        <taxon>Eucarida</taxon>
        <taxon>Euphausiacea</taxon>
        <taxon>Euphausiidae</taxon>
        <taxon>Meganyctiphanes</taxon>
    </lineage>
</organism>
<feature type="non-terminal residue" evidence="1">
    <location>
        <position position="1"/>
    </location>
</feature>
<dbReference type="AlphaFoldDB" id="A0AAV2S6E9"/>
<reference evidence="1 2" key="1">
    <citation type="submission" date="2024-05" db="EMBL/GenBank/DDBJ databases">
        <authorList>
            <person name="Wallberg A."/>
        </authorList>
    </citation>
    <scope>NUCLEOTIDE SEQUENCE [LARGE SCALE GENOMIC DNA]</scope>
</reference>
<dbReference type="InterPro" id="IPR016186">
    <property type="entry name" value="C-type_lectin-like/link_sf"/>
</dbReference>
<feature type="non-terminal residue" evidence="1">
    <location>
        <position position="111"/>
    </location>
</feature>